<feature type="non-terminal residue" evidence="1">
    <location>
        <position position="52"/>
    </location>
</feature>
<protein>
    <submittedName>
        <fullName evidence="1">7495_t:CDS:1</fullName>
    </submittedName>
</protein>
<dbReference type="EMBL" id="CAJVPK010003593">
    <property type="protein sequence ID" value="CAG8628933.1"/>
    <property type="molecule type" value="Genomic_DNA"/>
</dbReference>
<reference evidence="1" key="1">
    <citation type="submission" date="2021-06" db="EMBL/GenBank/DDBJ databases">
        <authorList>
            <person name="Kallberg Y."/>
            <person name="Tangrot J."/>
            <person name="Rosling A."/>
        </authorList>
    </citation>
    <scope>NUCLEOTIDE SEQUENCE</scope>
    <source>
        <strain evidence="1">AZ414A</strain>
    </source>
</reference>
<evidence type="ECO:0000313" key="2">
    <source>
        <dbReference type="Proteomes" id="UP000789706"/>
    </source>
</evidence>
<organism evidence="1 2">
    <name type="scientific">Diversispora eburnea</name>
    <dbReference type="NCBI Taxonomy" id="1213867"/>
    <lineage>
        <taxon>Eukaryota</taxon>
        <taxon>Fungi</taxon>
        <taxon>Fungi incertae sedis</taxon>
        <taxon>Mucoromycota</taxon>
        <taxon>Glomeromycotina</taxon>
        <taxon>Glomeromycetes</taxon>
        <taxon>Diversisporales</taxon>
        <taxon>Diversisporaceae</taxon>
        <taxon>Diversispora</taxon>
    </lineage>
</organism>
<proteinExistence type="predicted"/>
<sequence>MDIRGNYYGYNGCLGLRENGCWDNYGGNNECWGIVGNCEMMLEIVGNCGSNG</sequence>
<gene>
    <name evidence="1" type="ORF">DEBURN_LOCUS10689</name>
</gene>
<dbReference type="AlphaFoldDB" id="A0A9N9DAA8"/>
<accession>A0A9N9DAA8</accession>
<dbReference type="Proteomes" id="UP000789706">
    <property type="component" value="Unassembled WGS sequence"/>
</dbReference>
<evidence type="ECO:0000313" key="1">
    <source>
        <dbReference type="EMBL" id="CAG8628933.1"/>
    </source>
</evidence>
<name>A0A9N9DAA8_9GLOM</name>
<comment type="caution">
    <text evidence="1">The sequence shown here is derived from an EMBL/GenBank/DDBJ whole genome shotgun (WGS) entry which is preliminary data.</text>
</comment>
<keyword evidence="2" id="KW-1185">Reference proteome</keyword>